<evidence type="ECO:0000313" key="2">
    <source>
        <dbReference type="Proteomes" id="UP000095287"/>
    </source>
</evidence>
<feature type="signal peptide" evidence="1">
    <location>
        <begin position="1"/>
        <end position="37"/>
    </location>
</feature>
<evidence type="ECO:0000256" key="1">
    <source>
        <dbReference type="SAM" id="SignalP"/>
    </source>
</evidence>
<name>A0A1I7ZNZ5_9BILA</name>
<accession>A0A1I7ZNZ5</accession>
<sequence length="135" mass="14714">MGRQSTFVKKLICSPGFPFHNSVPLVLLLAFVSLTSAAGGISEMKAITGDAPYLGTGNQEIAGEYYVSRGEMPYSSYYSNYAYNRPYYQNYSPCRRNGITGYNSYNNPPVVAPSVGGGGGRYYQGSGNAYINRQK</sequence>
<evidence type="ECO:0000313" key="3">
    <source>
        <dbReference type="WBParaSite" id="L893_g2838.t1"/>
    </source>
</evidence>
<keyword evidence="1" id="KW-0732">Signal</keyword>
<organism evidence="2 3">
    <name type="scientific">Steinernema glaseri</name>
    <dbReference type="NCBI Taxonomy" id="37863"/>
    <lineage>
        <taxon>Eukaryota</taxon>
        <taxon>Metazoa</taxon>
        <taxon>Ecdysozoa</taxon>
        <taxon>Nematoda</taxon>
        <taxon>Chromadorea</taxon>
        <taxon>Rhabditida</taxon>
        <taxon>Tylenchina</taxon>
        <taxon>Panagrolaimomorpha</taxon>
        <taxon>Strongyloidoidea</taxon>
        <taxon>Steinernematidae</taxon>
        <taxon>Steinernema</taxon>
    </lineage>
</organism>
<dbReference type="Proteomes" id="UP000095287">
    <property type="component" value="Unplaced"/>
</dbReference>
<feature type="chain" id="PRO_5009313735" evidence="1">
    <location>
        <begin position="38"/>
        <end position="135"/>
    </location>
</feature>
<protein>
    <submittedName>
        <fullName evidence="3">Uncharacterized protein</fullName>
    </submittedName>
</protein>
<keyword evidence="2" id="KW-1185">Reference proteome</keyword>
<reference evidence="3" key="1">
    <citation type="submission" date="2016-11" db="UniProtKB">
        <authorList>
            <consortium name="WormBaseParasite"/>
        </authorList>
    </citation>
    <scope>IDENTIFICATION</scope>
</reference>
<dbReference type="WBParaSite" id="L893_g2838.t1">
    <property type="protein sequence ID" value="L893_g2838.t1"/>
    <property type="gene ID" value="L893_g2838"/>
</dbReference>
<proteinExistence type="predicted"/>
<dbReference type="AlphaFoldDB" id="A0A1I7ZNZ5"/>